<evidence type="ECO:0000256" key="3">
    <source>
        <dbReference type="ARBA" id="ARBA00022755"/>
    </source>
</evidence>
<dbReference type="CDD" id="cd08645">
    <property type="entry name" value="FMT_core_GART"/>
    <property type="match status" value="1"/>
</dbReference>
<dbReference type="RefSeq" id="WP_005799358.1">
    <property type="nucleotide sequence ID" value="NZ_ACQT01000206.1"/>
</dbReference>
<keyword evidence="2 6" id="KW-0808">Transferase</keyword>
<dbReference type="OrthoDB" id="9806170at2"/>
<dbReference type="Pfam" id="PF00551">
    <property type="entry name" value="Formyl_trans_N"/>
    <property type="match status" value="1"/>
</dbReference>
<comment type="similarity">
    <text evidence="4 6">Belongs to the GART family.</text>
</comment>
<dbReference type="SUPFAM" id="SSF53328">
    <property type="entry name" value="Formyltransferase"/>
    <property type="match status" value="1"/>
</dbReference>
<dbReference type="HAMAP" id="MF_01930">
    <property type="entry name" value="PurN"/>
    <property type="match status" value="1"/>
</dbReference>
<evidence type="ECO:0000313" key="9">
    <source>
        <dbReference type="Proteomes" id="UP000003856"/>
    </source>
</evidence>
<dbReference type="EMBL" id="ACQT01000206">
    <property type="protein sequence ID" value="EER58779.1"/>
    <property type="molecule type" value="Genomic_DNA"/>
</dbReference>
<dbReference type="Gene3D" id="3.40.50.170">
    <property type="entry name" value="Formyl transferase, N-terminal domain"/>
    <property type="match status" value="1"/>
</dbReference>
<feature type="binding site" evidence="6">
    <location>
        <begin position="94"/>
        <end position="97"/>
    </location>
    <ligand>
        <name>(6R)-10-formyltetrahydrofolate</name>
        <dbReference type="ChEBI" id="CHEBI:195366"/>
    </ligand>
</feature>
<evidence type="ECO:0000259" key="7">
    <source>
        <dbReference type="Pfam" id="PF00551"/>
    </source>
</evidence>
<dbReference type="GO" id="GO:0005829">
    <property type="term" value="C:cytosol"/>
    <property type="evidence" value="ECO:0007669"/>
    <property type="project" value="TreeGrafter"/>
</dbReference>
<organism evidence="8 9">
    <name type="scientific">Acidovorax delafieldii 2AN</name>
    <dbReference type="NCBI Taxonomy" id="573060"/>
    <lineage>
        <taxon>Bacteria</taxon>
        <taxon>Pseudomonadati</taxon>
        <taxon>Pseudomonadota</taxon>
        <taxon>Betaproteobacteria</taxon>
        <taxon>Burkholderiales</taxon>
        <taxon>Comamonadaceae</taxon>
        <taxon>Acidovorax</taxon>
    </lineage>
</organism>
<comment type="function">
    <text evidence="6">Catalyzes the transfer of a formyl group from 10-formyltetrahydrofolate to 5-phospho-ribosyl-glycinamide (GAR), producing 5-phospho-ribosyl-N-formylglycinamide (FGAR) and tetrahydrofolate.</text>
</comment>
<name>C5T9S1_ACIDE</name>
<dbReference type="PATRIC" id="fig|573060.9.peg.1338"/>
<dbReference type="NCBIfam" id="TIGR00639">
    <property type="entry name" value="PurN"/>
    <property type="match status" value="1"/>
</dbReference>
<dbReference type="InterPro" id="IPR002376">
    <property type="entry name" value="Formyl_transf_N"/>
</dbReference>
<evidence type="ECO:0000256" key="2">
    <source>
        <dbReference type="ARBA" id="ARBA00022679"/>
    </source>
</evidence>
<gene>
    <name evidence="6" type="primary">purN</name>
    <name evidence="8" type="ORF">AcdelDRAFT_3651</name>
</gene>
<dbReference type="InterPro" id="IPR004607">
    <property type="entry name" value="GART"/>
</dbReference>
<comment type="pathway">
    <text evidence="1 6">Purine metabolism; IMP biosynthesis via de novo pathway; N(2)-formyl-N(1)-(5-phospho-D-ribosyl)glycinamide from N(1)-(5-phospho-D-ribosyl)glycinamide (10-formyl THF route): step 1/1.</text>
</comment>
<dbReference type="AlphaFoldDB" id="C5T9S1"/>
<feature type="active site" description="Proton donor" evidence="6">
    <location>
        <position position="113"/>
    </location>
</feature>
<feature type="binding site" evidence="6">
    <location>
        <position position="69"/>
    </location>
    <ligand>
        <name>(6R)-10-formyltetrahydrofolate</name>
        <dbReference type="ChEBI" id="CHEBI:195366"/>
    </ligand>
</feature>
<accession>C5T9S1</accession>
<feature type="domain" description="Formyl transferase N-terminal" evidence="7">
    <location>
        <begin position="2"/>
        <end position="186"/>
    </location>
</feature>
<sequence length="192" mass="20706">MKNIVILISGGGSNMAAIVRTAQQEHWEQRLGARVAAVVSNKADAKGLAFAREHGIATAVLDHRQFPTREAFDAELATTIDSHQPDLVVLAGFMRILTPGFVARYAGRLINIHPSLLPAFTGLHTHQRAIDAGCKFAGVTVHQVTAELDVGPILDQAVVPVLPNDTADTLAARVLTQEHVIYPRAVARMLQK</sequence>
<feature type="binding site" evidence="6">
    <location>
        <position position="111"/>
    </location>
    <ligand>
        <name>(6R)-10-formyltetrahydrofolate</name>
        <dbReference type="ChEBI" id="CHEBI:195366"/>
    </ligand>
</feature>
<dbReference type="Proteomes" id="UP000003856">
    <property type="component" value="Unassembled WGS sequence"/>
</dbReference>
<dbReference type="InterPro" id="IPR036477">
    <property type="entry name" value="Formyl_transf_N_sf"/>
</dbReference>
<evidence type="ECO:0000313" key="8">
    <source>
        <dbReference type="EMBL" id="EER58779.1"/>
    </source>
</evidence>
<keyword evidence="9" id="KW-1185">Reference proteome</keyword>
<evidence type="ECO:0000256" key="4">
    <source>
        <dbReference type="ARBA" id="ARBA00038440"/>
    </source>
</evidence>
<feature type="binding site" evidence="6">
    <location>
        <begin position="12"/>
        <end position="14"/>
    </location>
    <ligand>
        <name>N(1)-(5-phospho-beta-D-ribosyl)glycinamide</name>
        <dbReference type="ChEBI" id="CHEBI:143788"/>
    </ligand>
</feature>
<proteinExistence type="inferred from homology"/>
<evidence type="ECO:0000256" key="6">
    <source>
        <dbReference type="HAMAP-Rule" id="MF_01930"/>
    </source>
</evidence>
<dbReference type="GO" id="GO:0006189">
    <property type="term" value="P:'de novo' IMP biosynthetic process"/>
    <property type="evidence" value="ECO:0007669"/>
    <property type="project" value="UniProtKB-UniRule"/>
</dbReference>
<evidence type="ECO:0000256" key="5">
    <source>
        <dbReference type="ARBA" id="ARBA00047664"/>
    </source>
</evidence>
<dbReference type="EC" id="2.1.2.2" evidence="6"/>
<dbReference type="PANTHER" id="PTHR43369:SF2">
    <property type="entry name" value="PHOSPHORIBOSYLGLYCINAMIDE FORMYLTRANSFERASE"/>
    <property type="match status" value="1"/>
</dbReference>
<evidence type="ECO:0000256" key="1">
    <source>
        <dbReference type="ARBA" id="ARBA00005054"/>
    </source>
</evidence>
<dbReference type="GO" id="GO:0004644">
    <property type="term" value="F:phosphoribosylglycinamide formyltransferase activity"/>
    <property type="evidence" value="ECO:0007669"/>
    <property type="project" value="UniProtKB-UniRule"/>
</dbReference>
<protein>
    <recommendedName>
        <fullName evidence="6">Phosphoribosylglycinamide formyltransferase</fullName>
        <ecNumber evidence="6">2.1.2.2</ecNumber>
    </recommendedName>
    <alternativeName>
        <fullName evidence="6">5'-phosphoribosylglycinamide transformylase</fullName>
    </alternativeName>
    <alternativeName>
        <fullName evidence="6">GAR transformylase</fullName>
        <shortName evidence="6">GART</shortName>
    </alternativeName>
</protein>
<dbReference type="InterPro" id="IPR001555">
    <property type="entry name" value="GART_AS"/>
</dbReference>
<comment type="catalytic activity">
    <reaction evidence="5 6">
        <text>N(1)-(5-phospho-beta-D-ribosyl)glycinamide + (6R)-10-formyltetrahydrofolate = N(2)-formyl-N(1)-(5-phospho-beta-D-ribosyl)glycinamide + (6S)-5,6,7,8-tetrahydrofolate + H(+)</text>
        <dbReference type="Rhea" id="RHEA:15053"/>
        <dbReference type="ChEBI" id="CHEBI:15378"/>
        <dbReference type="ChEBI" id="CHEBI:57453"/>
        <dbReference type="ChEBI" id="CHEBI:143788"/>
        <dbReference type="ChEBI" id="CHEBI:147286"/>
        <dbReference type="ChEBI" id="CHEBI:195366"/>
        <dbReference type="EC" id="2.1.2.2"/>
    </reaction>
</comment>
<feature type="site" description="Raises pKa of active site His" evidence="6">
    <location>
        <position position="149"/>
    </location>
</feature>
<reference evidence="8 9" key="1">
    <citation type="submission" date="2009-05" db="EMBL/GenBank/DDBJ databases">
        <title>The draft genome of Acidovorax delafieldii 2AN.</title>
        <authorList>
            <consortium name="US DOE Joint Genome Institute (JGI-PGF)"/>
            <person name="Lucas S."/>
            <person name="Copeland A."/>
            <person name="Lapidus A."/>
            <person name="Glavina del Rio T."/>
            <person name="Tice H."/>
            <person name="Bruce D."/>
            <person name="Goodwin L."/>
            <person name="Pitluck S."/>
            <person name="Larimer F."/>
            <person name="Land M.L."/>
            <person name="Hauser L."/>
            <person name="Shelobolina E.S."/>
            <person name="Picardal F."/>
            <person name="Roden E."/>
            <person name="Emerson D."/>
        </authorList>
    </citation>
    <scope>NUCLEOTIDE SEQUENCE [LARGE SCALE GENOMIC DNA]</scope>
    <source>
        <strain evidence="8 9">2AN</strain>
    </source>
</reference>
<dbReference type="UniPathway" id="UPA00074">
    <property type="reaction ID" value="UER00126"/>
</dbReference>
<comment type="caution">
    <text evidence="8">The sequence shown here is derived from an EMBL/GenBank/DDBJ whole genome shotgun (WGS) entry which is preliminary data.</text>
</comment>
<keyword evidence="3 6" id="KW-0658">Purine biosynthesis</keyword>
<dbReference type="PROSITE" id="PS00373">
    <property type="entry name" value="GART"/>
    <property type="match status" value="1"/>
</dbReference>
<dbReference type="PANTHER" id="PTHR43369">
    <property type="entry name" value="PHOSPHORIBOSYLGLYCINAMIDE FORMYLTRANSFERASE"/>
    <property type="match status" value="1"/>
</dbReference>